<dbReference type="InterPro" id="IPR026444">
    <property type="entry name" value="Secre_tail"/>
</dbReference>
<dbReference type="AlphaFoldDB" id="A0A1M7AFN4"/>
<dbReference type="NCBIfam" id="TIGR04183">
    <property type="entry name" value="Por_Secre_tail"/>
    <property type="match status" value="1"/>
</dbReference>
<protein>
    <submittedName>
        <fullName evidence="1">Por secretion system C-terminal sorting domain-containing protein</fullName>
    </submittedName>
</protein>
<sequence length="177" mass="18561">MTLVAFGAVRDGAVVRCDWKTASEQNNRRFVVERSANGQDFTALGTVAGSGTTSTARSYSYTDVAPLAGTAYYRLRQEDTDGTAAYSPVVAVQGCAGCGVGRLALAVAPNPGTGLFRLLDQHNAPLAITGTVSNLMGQTVRELHAEATLDLSTQPAGVYLLRVSTAQGPQVLRVVKE</sequence>
<organism evidence="1 2">
    <name type="scientific">Hymenobacter psychrotolerans DSM 18569</name>
    <dbReference type="NCBI Taxonomy" id="1121959"/>
    <lineage>
        <taxon>Bacteria</taxon>
        <taxon>Pseudomonadati</taxon>
        <taxon>Bacteroidota</taxon>
        <taxon>Cytophagia</taxon>
        <taxon>Cytophagales</taxon>
        <taxon>Hymenobacteraceae</taxon>
        <taxon>Hymenobacter</taxon>
    </lineage>
</organism>
<dbReference type="Gene3D" id="2.60.40.10">
    <property type="entry name" value="Immunoglobulins"/>
    <property type="match status" value="1"/>
</dbReference>
<accession>A0A1M7AFN4</accession>
<keyword evidence="2" id="KW-1185">Reference proteome</keyword>
<dbReference type="Proteomes" id="UP000183947">
    <property type="component" value="Unassembled WGS sequence"/>
</dbReference>
<name>A0A1M7AFN4_9BACT</name>
<dbReference type="InterPro" id="IPR013783">
    <property type="entry name" value="Ig-like_fold"/>
</dbReference>
<dbReference type="EMBL" id="FRAS01000014">
    <property type="protein sequence ID" value="SHL41425.1"/>
    <property type="molecule type" value="Genomic_DNA"/>
</dbReference>
<dbReference type="RefSeq" id="WP_073285923.1">
    <property type="nucleotide sequence ID" value="NZ_FRAS01000014.1"/>
</dbReference>
<gene>
    <name evidence="1" type="ORF">SAMN02746009_02706</name>
</gene>
<evidence type="ECO:0000313" key="2">
    <source>
        <dbReference type="Proteomes" id="UP000183947"/>
    </source>
</evidence>
<dbReference type="STRING" id="1121959.SAMN02746009_02706"/>
<evidence type="ECO:0000313" key="1">
    <source>
        <dbReference type="EMBL" id="SHL41425.1"/>
    </source>
</evidence>
<reference evidence="2" key="1">
    <citation type="submission" date="2016-11" db="EMBL/GenBank/DDBJ databases">
        <authorList>
            <person name="Varghese N."/>
            <person name="Submissions S."/>
        </authorList>
    </citation>
    <scope>NUCLEOTIDE SEQUENCE [LARGE SCALE GENOMIC DNA]</scope>
    <source>
        <strain evidence="2">DSM 18569</strain>
    </source>
</reference>
<proteinExistence type="predicted"/>